<dbReference type="PROSITE" id="PS00028">
    <property type="entry name" value="ZINC_FINGER_C2H2_1"/>
    <property type="match status" value="2"/>
</dbReference>
<dbReference type="Gene3D" id="3.30.160.60">
    <property type="entry name" value="Classic Zinc Finger"/>
    <property type="match status" value="1"/>
</dbReference>
<dbReference type="Gene3D" id="4.10.240.10">
    <property type="entry name" value="Zn(2)-C6 fungal-type DNA-binding domain"/>
    <property type="match status" value="1"/>
</dbReference>
<keyword evidence="2" id="KW-0862">Zinc</keyword>
<evidence type="ECO:0000256" key="1">
    <source>
        <dbReference type="ARBA" id="ARBA00022723"/>
    </source>
</evidence>
<dbReference type="GO" id="GO:0003677">
    <property type="term" value="F:DNA binding"/>
    <property type="evidence" value="ECO:0007669"/>
    <property type="project" value="InterPro"/>
</dbReference>
<dbReference type="GO" id="GO:0000981">
    <property type="term" value="F:DNA-binding transcription factor activity, RNA polymerase II-specific"/>
    <property type="evidence" value="ECO:0007669"/>
    <property type="project" value="InterPro"/>
</dbReference>
<evidence type="ECO:0000259" key="8">
    <source>
        <dbReference type="PROSITE" id="PS50048"/>
    </source>
</evidence>
<dbReference type="SMART" id="SM00355">
    <property type="entry name" value="ZnF_C2H2"/>
    <property type="match status" value="2"/>
</dbReference>
<dbReference type="SUPFAM" id="SSF57701">
    <property type="entry name" value="Zn2/Cys6 DNA-binding domain"/>
    <property type="match status" value="1"/>
</dbReference>
<dbReference type="GO" id="GO:0008270">
    <property type="term" value="F:zinc ion binding"/>
    <property type="evidence" value="ECO:0007669"/>
    <property type="project" value="UniProtKB-KW"/>
</dbReference>
<dbReference type="Pfam" id="PF04082">
    <property type="entry name" value="Fungal_trans"/>
    <property type="match status" value="1"/>
</dbReference>
<dbReference type="CDD" id="cd12148">
    <property type="entry name" value="fungal_TF_MHR"/>
    <property type="match status" value="1"/>
</dbReference>
<feature type="domain" description="C2H2-type" evidence="9">
    <location>
        <begin position="10"/>
        <end position="32"/>
    </location>
</feature>
<evidence type="ECO:0000313" key="10">
    <source>
        <dbReference type="EMBL" id="KAG9239998.1"/>
    </source>
</evidence>
<dbReference type="EMBL" id="MU254652">
    <property type="protein sequence ID" value="KAG9239998.1"/>
    <property type="molecule type" value="Genomic_DNA"/>
</dbReference>
<dbReference type="InterPro" id="IPR013087">
    <property type="entry name" value="Znf_C2H2_type"/>
</dbReference>
<feature type="compositionally biased region" description="Polar residues" evidence="7">
    <location>
        <begin position="120"/>
        <end position="143"/>
    </location>
</feature>
<dbReference type="InterPro" id="IPR036236">
    <property type="entry name" value="Znf_C2H2_sf"/>
</dbReference>
<dbReference type="OrthoDB" id="3557599at2759"/>
<sequence length="844" mass="93318">MLIDVQPDALTCFHCSQTFSRPSHLNRHRQTHIPRLRRLTVSCTQCHRTFLRKDILLRHLRVAHRINTANPRSTRKSCFRCVQRKLKCDRAQICHSCAVANATCLYAPTHEAPREHNDGSADTSVVEQSPESSTLSDTGPFNFTTAPNLVAPTTRITHEGSGLCHPIANEEQLSNAVADYNPLDVYSLSPATQEMAPTLFNMDSYNSIVPDGGGYLNGDDSGHTALVVSPTYQLDFRASAFDWVDFNVPNMMIPDANSFTTLGLSGCLPNIDLPALVQPWPFDDQAQEVKPSQHKLPPLRLVLQGAFDSHDNSRDALPSGFLSLFSDPWLPPQDTLDHASFLPAVYLLRRLVDTYFTKFHPIQPVTHMPTWTMASCPTVLLAAMACIGAMLSDDENYAKLSESLSGLCSSIITWLGASDSMSYRDISYLDSLCLHQIYSLGSGSRQLYQNADRSRGALIGSLRGLGLLKSGLRMGADVAEFMLIPGGYSTTHSEWIVWVDAERERRTTWAAFEYDCSLCTLTSRRASVDVSELPRRLPCHDAVWEAPTAAAWAALRSRLGRNGLGNLYSSVLAAVLATEPVPEHTSPWGKRLCAQIIGRMLWDLKQLEVISARDYFSLPSLSAAQQKPKKSLLLALDNLVKSMDRPASTSELISYNVASLLCHYSHLSAAPDVLDYTLFIARSVASQASLPDRGIDVAQRRLRSAFAKNPVEARRLVSHAAQIVAVCNEYLVSAPCEILRLFMGYVFIIAFAKYFPRNSDYSVDHSLSYPRLDVSLYQHAQKAAVANWIAWGGPASVGSVEDIFSDGAVVAISQEAQSMLQRLRFWGLADKFIMILQSFESHGA</sequence>
<dbReference type="InterPro" id="IPR001138">
    <property type="entry name" value="Zn2Cys6_DnaBD"/>
</dbReference>
<organism evidence="10 11">
    <name type="scientific">Calycina marina</name>
    <dbReference type="NCBI Taxonomy" id="1763456"/>
    <lineage>
        <taxon>Eukaryota</taxon>
        <taxon>Fungi</taxon>
        <taxon>Dikarya</taxon>
        <taxon>Ascomycota</taxon>
        <taxon>Pezizomycotina</taxon>
        <taxon>Leotiomycetes</taxon>
        <taxon>Helotiales</taxon>
        <taxon>Pezizellaceae</taxon>
        <taxon>Calycina</taxon>
    </lineage>
</organism>
<keyword evidence="1" id="KW-0479">Metal-binding</keyword>
<evidence type="ECO:0000256" key="6">
    <source>
        <dbReference type="PROSITE-ProRule" id="PRU00042"/>
    </source>
</evidence>
<evidence type="ECO:0000256" key="5">
    <source>
        <dbReference type="ARBA" id="ARBA00023242"/>
    </source>
</evidence>
<protein>
    <submittedName>
        <fullName evidence="10">Fungal-specific transcription factor domain-containing protein</fullName>
    </submittedName>
</protein>
<dbReference type="PANTHER" id="PTHR47660:SF2">
    <property type="entry name" value="TRANSCRIPTION FACTOR WITH C2H2 AND ZN(2)-CYS(6) DNA BINDING DOMAIN (EUROFUNG)"/>
    <property type="match status" value="1"/>
</dbReference>
<evidence type="ECO:0000256" key="2">
    <source>
        <dbReference type="ARBA" id="ARBA00022833"/>
    </source>
</evidence>
<dbReference type="CDD" id="cd00067">
    <property type="entry name" value="GAL4"/>
    <property type="match status" value="1"/>
</dbReference>
<evidence type="ECO:0000259" key="9">
    <source>
        <dbReference type="PROSITE" id="PS50157"/>
    </source>
</evidence>
<gene>
    <name evidence="10" type="ORF">BJ878DRAFT_431239</name>
</gene>
<evidence type="ECO:0000256" key="7">
    <source>
        <dbReference type="SAM" id="MobiDB-lite"/>
    </source>
</evidence>
<reference evidence="10" key="1">
    <citation type="journal article" date="2021" name="IMA Fungus">
        <title>Genomic characterization of three marine fungi, including Emericellopsis atlantica sp. nov. with signatures of a generalist lifestyle and marine biomass degradation.</title>
        <authorList>
            <person name="Hagestad O.C."/>
            <person name="Hou L."/>
            <person name="Andersen J.H."/>
            <person name="Hansen E.H."/>
            <person name="Altermark B."/>
            <person name="Li C."/>
            <person name="Kuhnert E."/>
            <person name="Cox R.J."/>
            <person name="Crous P.W."/>
            <person name="Spatafora J.W."/>
            <person name="Lail K."/>
            <person name="Amirebrahimi M."/>
            <person name="Lipzen A."/>
            <person name="Pangilinan J."/>
            <person name="Andreopoulos W."/>
            <person name="Hayes R.D."/>
            <person name="Ng V."/>
            <person name="Grigoriev I.V."/>
            <person name="Jackson S.A."/>
            <person name="Sutton T.D.S."/>
            <person name="Dobson A.D.W."/>
            <person name="Rama T."/>
        </authorList>
    </citation>
    <scope>NUCLEOTIDE SEQUENCE</scope>
    <source>
        <strain evidence="10">TRa3180A</strain>
    </source>
</reference>
<feature type="domain" description="C2H2-type" evidence="9">
    <location>
        <begin position="41"/>
        <end position="64"/>
    </location>
</feature>
<evidence type="ECO:0000256" key="4">
    <source>
        <dbReference type="ARBA" id="ARBA00023163"/>
    </source>
</evidence>
<dbReference type="PROSITE" id="PS50048">
    <property type="entry name" value="ZN2_CY6_FUNGAL_2"/>
    <property type="match status" value="1"/>
</dbReference>
<dbReference type="SUPFAM" id="SSF57667">
    <property type="entry name" value="beta-beta-alpha zinc fingers"/>
    <property type="match status" value="1"/>
</dbReference>
<name>A0A9P8CAK0_9HELO</name>
<keyword evidence="3" id="KW-0805">Transcription regulation</keyword>
<feature type="region of interest" description="Disordered" evidence="7">
    <location>
        <begin position="112"/>
        <end position="143"/>
    </location>
</feature>
<comment type="caution">
    <text evidence="10">The sequence shown here is derived from an EMBL/GenBank/DDBJ whole genome shotgun (WGS) entry which is preliminary data.</text>
</comment>
<keyword evidence="6" id="KW-0863">Zinc-finger</keyword>
<proteinExistence type="predicted"/>
<dbReference type="PANTHER" id="PTHR47660">
    <property type="entry name" value="TRANSCRIPTION FACTOR WITH C2H2 AND ZN(2)-CYS(6) DNA BINDING DOMAIN (EUROFUNG)-RELATED-RELATED"/>
    <property type="match status" value="1"/>
</dbReference>
<feature type="domain" description="Zn(2)-C6 fungal-type" evidence="8">
    <location>
        <begin position="77"/>
        <end position="106"/>
    </location>
</feature>
<dbReference type="InterPro" id="IPR007219">
    <property type="entry name" value="XnlR_reg_dom"/>
</dbReference>
<accession>A0A9P8CAK0</accession>
<evidence type="ECO:0000313" key="11">
    <source>
        <dbReference type="Proteomes" id="UP000887226"/>
    </source>
</evidence>
<keyword evidence="4" id="KW-0804">Transcription</keyword>
<dbReference type="Proteomes" id="UP000887226">
    <property type="component" value="Unassembled WGS sequence"/>
</dbReference>
<dbReference type="InterPro" id="IPR036864">
    <property type="entry name" value="Zn2-C6_fun-type_DNA-bd_sf"/>
</dbReference>
<dbReference type="PROSITE" id="PS50157">
    <property type="entry name" value="ZINC_FINGER_C2H2_2"/>
    <property type="match status" value="2"/>
</dbReference>
<keyword evidence="11" id="KW-1185">Reference proteome</keyword>
<dbReference type="AlphaFoldDB" id="A0A9P8CAK0"/>
<dbReference type="GO" id="GO:0006351">
    <property type="term" value="P:DNA-templated transcription"/>
    <property type="evidence" value="ECO:0007669"/>
    <property type="project" value="InterPro"/>
</dbReference>
<keyword evidence="5" id="KW-0539">Nucleus</keyword>
<evidence type="ECO:0000256" key="3">
    <source>
        <dbReference type="ARBA" id="ARBA00023015"/>
    </source>
</evidence>